<feature type="compositionally biased region" description="Low complexity" evidence="1">
    <location>
        <begin position="20"/>
        <end position="32"/>
    </location>
</feature>
<accession>A0AAQ3TWC1</accession>
<dbReference type="Proteomes" id="UP001341281">
    <property type="component" value="Chromosome 06"/>
</dbReference>
<feature type="region of interest" description="Disordered" evidence="1">
    <location>
        <begin position="1"/>
        <end position="33"/>
    </location>
</feature>
<evidence type="ECO:0000313" key="3">
    <source>
        <dbReference type="Proteomes" id="UP001341281"/>
    </source>
</evidence>
<dbReference type="AlphaFoldDB" id="A0AAQ3TWC1"/>
<gene>
    <name evidence="2" type="ORF">U9M48_028202</name>
</gene>
<reference evidence="2 3" key="1">
    <citation type="submission" date="2024-02" db="EMBL/GenBank/DDBJ databases">
        <title>High-quality chromosome-scale genome assembly of Pensacola bahiagrass (Paspalum notatum Flugge var. saurae).</title>
        <authorList>
            <person name="Vega J.M."/>
            <person name="Podio M."/>
            <person name="Orjuela J."/>
            <person name="Siena L.A."/>
            <person name="Pessino S.C."/>
            <person name="Combes M.C."/>
            <person name="Mariac C."/>
            <person name="Albertini E."/>
            <person name="Pupilli F."/>
            <person name="Ortiz J.P.A."/>
            <person name="Leblanc O."/>
        </authorList>
    </citation>
    <scope>NUCLEOTIDE SEQUENCE [LARGE SCALE GENOMIC DNA]</scope>
    <source>
        <strain evidence="2">R1</strain>
        <tissue evidence="2">Leaf</tissue>
    </source>
</reference>
<evidence type="ECO:0000256" key="1">
    <source>
        <dbReference type="SAM" id="MobiDB-lite"/>
    </source>
</evidence>
<protein>
    <submittedName>
        <fullName evidence="2">Uncharacterized protein</fullName>
    </submittedName>
</protein>
<proteinExistence type="predicted"/>
<dbReference type="EMBL" id="CP144750">
    <property type="protein sequence ID" value="WVZ80748.1"/>
    <property type="molecule type" value="Genomic_DNA"/>
</dbReference>
<organism evidence="2 3">
    <name type="scientific">Paspalum notatum var. saurae</name>
    <dbReference type="NCBI Taxonomy" id="547442"/>
    <lineage>
        <taxon>Eukaryota</taxon>
        <taxon>Viridiplantae</taxon>
        <taxon>Streptophyta</taxon>
        <taxon>Embryophyta</taxon>
        <taxon>Tracheophyta</taxon>
        <taxon>Spermatophyta</taxon>
        <taxon>Magnoliopsida</taxon>
        <taxon>Liliopsida</taxon>
        <taxon>Poales</taxon>
        <taxon>Poaceae</taxon>
        <taxon>PACMAD clade</taxon>
        <taxon>Panicoideae</taxon>
        <taxon>Andropogonodae</taxon>
        <taxon>Paspaleae</taxon>
        <taxon>Paspalinae</taxon>
        <taxon>Paspalum</taxon>
    </lineage>
</organism>
<feature type="compositionally biased region" description="Polar residues" evidence="1">
    <location>
        <begin position="1"/>
        <end position="19"/>
    </location>
</feature>
<feature type="compositionally biased region" description="Basic and acidic residues" evidence="1">
    <location>
        <begin position="308"/>
        <end position="325"/>
    </location>
</feature>
<sequence length="325" mass="36478">MAKHQQLTPFHGSLVQQPPSSSSRIASSSSSSFPKRLFPPWRLLLQRAAAVEHLLPPWEHGCRRATITSRNRSLSSLQLWAPSPSPCLAVKASGSSSSSRKQPHGAVDLLISLDCSSSNSSPWFPFSTAVTSPLDRCSKKCPNKPCSTCILTAHHVFNVLAQRTANHEAPRRSPTVHSYLAKVKASILVQFRSFRCQERNLTLVWCRGDGGHGNICYLIPHQGPEMELFTTAPPRFGIEPRLSSDPRSYAVLFSLFCWLRRVLWTTLETQNAHWRVRNHEDEEDYAGARERWALLQVLEISGITTTPTKDRDELDDDHSYDGRNS</sequence>
<name>A0AAQ3TWC1_PASNO</name>
<evidence type="ECO:0000313" key="2">
    <source>
        <dbReference type="EMBL" id="WVZ80748.1"/>
    </source>
</evidence>
<keyword evidence="3" id="KW-1185">Reference proteome</keyword>
<feature type="region of interest" description="Disordered" evidence="1">
    <location>
        <begin position="306"/>
        <end position="325"/>
    </location>
</feature>